<reference evidence="2 3" key="1">
    <citation type="submission" date="2018-05" db="EMBL/GenBank/DDBJ databases">
        <title>Leucothrix arctica sp. nov., isolated from Arctic seawater.</title>
        <authorList>
            <person name="Choi A."/>
            <person name="Baek K."/>
        </authorList>
    </citation>
    <scope>NUCLEOTIDE SEQUENCE [LARGE SCALE GENOMIC DNA]</scope>
    <source>
        <strain evidence="2 3">JCM 18388</strain>
    </source>
</reference>
<comment type="caution">
    <text evidence="2">The sequence shown here is derived from an EMBL/GenBank/DDBJ whole genome shotgun (WGS) entry which is preliminary data.</text>
</comment>
<evidence type="ECO:0000313" key="2">
    <source>
        <dbReference type="EMBL" id="PWQ97761.1"/>
    </source>
</evidence>
<gene>
    <name evidence="2" type="ORF">DKW60_10270</name>
</gene>
<keyword evidence="3" id="KW-1185">Reference proteome</keyword>
<dbReference type="InterPro" id="IPR029060">
    <property type="entry name" value="PIN-like_dom_sf"/>
</dbReference>
<dbReference type="PANTHER" id="PTHR34610:SF3">
    <property type="entry name" value="SSL7007 PROTEIN"/>
    <property type="match status" value="1"/>
</dbReference>
<dbReference type="Gene3D" id="3.40.50.1010">
    <property type="entry name" value="5'-nuclease"/>
    <property type="match status" value="1"/>
</dbReference>
<dbReference type="AlphaFoldDB" id="A0A317CHY2"/>
<dbReference type="Proteomes" id="UP000245539">
    <property type="component" value="Unassembled WGS sequence"/>
</dbReference>
<sequence>MIIVLDTNVIIAALRSKSSASYQLLSLMEQGKLDCLLSVPLLLEYEAVLKREENRQATQLSMESIDIVLDMLCALGTETPIFYLWRPKLSDPQDDMVLELAVNGQADAIVTFNVKDFGDAPGEFGIELLTPGQFLHSLRQEQ</sequence>
<organism evidence="2 3">
    <name type="scientific">Leucothrix pacifica</name>
    <dbReference type="NCBI Taxonomy" id="1247513"/>
    <lineage>
        <taxon>Bacteria</taxon>
        <taxon>Pseudomonadati</taxon>
        <taxon>Pseudomonadota</taxon>
        <taxon>Gammaproteobacteria</taxon>
        <taxon>Thiotrichales</taxon>
        <taxon>Thiotrichaceae</taxon>
        <taxon>Leucothrix</taxon>
    </lineage>
</organism>
<proteinExistence type="predicted"/>
<dbReference type="EMBL" id="QGKM01000023">
    <property type="protein sequence ID" value="PWQ97761.1"/>
    <property type="molecule type" value="Genomic_DNA"/>
</dbReference>
<evidence type="ECO:0000313" key="3">
    <source>
        <dbReference type="Proteomes" id="UP000245539"/>
    </source>
</evidence>
<dbReference type="PANTHER" id="PTHR34610">
    <property type="entry name" value="SSL7007 PROTEIN"/>
    <property type="match status" value="1"/>
</dbReference>
<dbReference type="NCBIfam" id="TIGR00305">
    <property type="entry name" value="putative toxin-antitoxin system toxin component, PIN family"/>
    <property type="match status" value="1"/>
</dbReference>
<dbReference type="SUPFAM" id="SSF88723">
    <property type="entry name" value="PIN domain-like"/>
    <property type="match status" value="1"/>
</dbReference>
<name>A0A317CHY2_9GAMM</name>
<evidence type="ECO:0000259" key="1">
    <source>
        <dbReference type="Pfam" id="PF13470"/>
    </source>
</evidence>
<dbReference type="InterPro" id="IPR002716">
    <property type="entry name" value="PIN_dom"/>
</dbReference>
<dbReference type="OrthoDB" id="271187at2"/>
<protein>
    <submittedName>
        <fullName evidence="2">Putative toxin-antitoxin system toxin component, PIN family</fullName>
    </submittedName>
</protein>
<dbReference type="Pfam" id="PF13470">
    <property type="entry name" value="PIN_3"/>
    <property type="match status" value="1"/>
</dbReference>
<accession>A0A317CHY2</accession>
<feature type="domain" description="PIN" evidence="1">
    <location>
        <begin position="3"/>
        <end position="115"/>
    </location>
</feature>
<dbReference type="InterPro" id="IPR002850">
    <property type="entry name" value="PIN_toxin-like"/>
</dbReference>